<geneLocation type="chloroplast" evidence="4"/>
<dbReference type="GO" id="GO:0015935">
    <property type="term" value="C:small ribosomal subunit"/>
    <property type="evidence" value="ECO:0007669"/>
    <property type="project" value="TreeGrafter"/>
</dbReference>
<comment type="similarity">
    <text evidence="1">Belongs to the universal ribosomal protein uS9 family.</text>
</comment>
<evidence type="ECO:0000256" key="3">
    <source>
        <dbReference type="ARBA" id="ARBA00023274"/>
    </source>
</evidence>
<dbReference type="PANTHER" id="PTHR21569">
    <property type="entry name" value="RIBOSOMAL PROTEIN S9"/>
    <property type="match status" value="1"/>
</dbReference>
<gene>
    <name evidence="4" type="primary">rps9</name>
</gene>
<protein>
    <submittedName>
        <fullName evidence="4">Ribosomal protein S9</fullName>
    </submittedName>
</protein>
<keyword evidence="4" id="KW-0934">Plastid</keyword>
<dbReference type="Gene3D" id="3.30.230.10">
    <property type="match status" value="1"/>
</dbReference>
<dbReference type="InterPro" id="IPR014721">
    <property type="entry name" value="Ribsml_uS5_D2-typ_fold_subgr"/>
</dbReference>
<evidence type="ECO:0000313" key="4">
    <source>
        <dbReference type="EMBL" id="AEW12996.1"/>
    </source>
</evidence>
<dbReference type="GO" id="GO:0003723">
    <property type="term" value="F:RNA binding"/>
    <property type="evidence" value="ECO:0007669"/>
    <property type="project" value="TreeGrafter"/>
</dbReference>
<organism evidence="4">
    <name type="scientific">Strombomonas acuminata</name>
    <dbReference type="NCBI Taxonomy" id="201859"/>
    <lineage>
        <taxon>Eukaryota</taxon>
        <taxon>Discoba</taxon>
        <taxon>Euglenozoa</taxon>
        <taxon>Euglenida</taxon>
        <taxon>Spirocuta</taxon>
        <taxon>Euglenophyceae</taxon>
        <taxon>Euglenales</taxon>
        <taxon>Euglenaceae</taxon>
        <taxon>Strombomonas</taxon>
    </lineage>
</organism>
<dbReference type="InterPro" id="IPR000754">
    <property type="entry name" value="Ribosomal_uS9"/>
</dbReference>
<name>I6NJX9_9EUGL</name>
<accession>I6NJX9</accession>
<dbReference type="InterPro" id="IPR020568">
    <property type="entry name" value="Ribosomal_Su5_D2-typ_SF"/>
</dbReference>
<dbReference type="PANTHER" id="PTHR21569:SF1">
    <property type="entry name" value="SMALL RIBOSOMAL SUBUNIT PROTEIN US9M"/>
    <property type="match status" value="1"/>
</dbReference>
<dbReference type="GO" id="GO:0006412">
    <property type="term" value="P:translation"/>
    <property type="evidence" value="ECO:0007669"/>
    <property type="project" value="InterPro"/>
</dbReference>
<proteinExistence type="inferred from homology"/>
<evidence type="ECO:0000256" key="1">
    <source>
        <dbReference type="ARBA" id="ARBA00005251"/>
    </source>
</evidence>
<keyword evidence="2 4" id="KW-0689">Ribosomal protein</keyword>
<dbReference type="GO" id="GO:0003735">
    <property type="term" value="F:structural constituent of ribosome"/>
    <property type="evidence" value="ECO:0007669"/>
    <property type="project" value="InterPro"/>
</dbReference>
<reference evidence="4" key="1">
    <citation type="journal article" date="2013" name="J. Eukaryot. Microbiol.">
        <title>Tracing patterns of chloroplast evolution in euglenoids: contributions from Colacium vesiculosum and Strombomonas acuminata (Euglenophyta).</title>
        <authorList>
            <person name="Wiegert K.E."/>
            <person name="Bennett M.S."/>
            <person name="Triemer R.E."/>
        </authorList>
    </citation>
    <scope>NUCLEOTIDE SEQUENCE</scope>
</reference>
<dbReference type="Pfam" id="PF00380">
    <property type="entry name" value="Ribosomal_S9"/>
    <property type="match status" value="1"/>
</dbReference>
<sequence>MARVDLKPGNGNIIINGLSFERYLQYNKSPLSLLELEKNYDVVIKSMGGGLSGQSEAIKKLGIARGLYKIVETNNQRKLKTAGFLTRNSACKERRYGLKKARKASQFSKR</sequence>
<dbReference type="EMBL" id="JN674637">
    <property type="protein sequence ID" value="AEW12996.1"/>
    <property type="molecule type" value="Genomic_DNA"/>
</dbReference>
<dbReference type="SUPFAM" id="SSF54211">
    <property type="entry name" value="Ribosomal protein S5 domain 2-like"/>
    <property type="match status" value="1"/>
</dbReference>
<evidence type="ECO:0000256" key="2">
    <source>
        <dbReference type="ARBA" id="ARBA00022980"/>
    </source>
</evidence>
<dbReference type="AlphaFoldDB" id="I6NJX9"/>
<keyword evidence="4" id="KW-0150">Chloroplast</keyword>
<keyword evidence="3" id="KW-0687">Ribonucleoprotein</keyword>